<dbReference type="EMBL" id="MT418680">
    <property type="protein sequence ID" value="QKF94308.1"/>
    <property type="molecule type" value="Genomic_DNA"/>
</dbReference>
<organism evidence="2 3">
    <name type="scientific">Fadolivirus FV1/VV64</name>
    <dbReference type="NCBI Taxonomy" id="3070911"/>
    <lineage>
        <taxon>Viruses</taxon>
        <taxon>Varidnaviria</taxon>
        <taxon>Bamfordvirae</taxon>
        <taxon>Nucleocytoviricota</taxon>
        <taxon>Megaviricetes</taxon>
        <taxon>Imitervirales</taxon>
        <taxon>Mimiviridae</taxon>
        <taxon>Klosneuvirinae</taxon>
        <taxon>Fadolivirus</taxon>
        <taxon>Fadolivirus algeromassiliense</taxon>
    </lineage>
</organism>
<keyword evidence="3" id="KW-1185">Reference proteome</keyword>
<dbReference type="InterPro" id="IPR004843">
    <property type="entry name" value="Calcineurin-like_PHP"/>
</dbReference>
<dbReference type="PANTHER" id="PTHR37844">
    <property type="entry name" value="SER/THR PROTEIN PHOSPHATASE SUPERFAMILY (AFU_ORTHOLOGUE AFUA_1G14840)"/>
    <property type="match status" value="1"/>
</dbReference>
<gene>
    <name evidence="2" type="ORF">Fadolivirus_1_850</name>
</gene>
<dbReference type="Proteomes" id="UP001162001">
    <property type="component" value="Segment"/>
</dbReference>
<sequence>MLRSILHSASKSNVRYNSYKISPKFQYISDIHLEYRNVLPTIKPIANNLALLGDIGNPFKENYLHFMRHASQNWDRIFIISGNHEYWQSKYNYNDVDNKIQELVSQFNNIHFLNNTSYECDDYIVLGTTLWSKINKSPLKIMGDDLYIKSNNRAITFDELNNLHVIAKNWLSDNIYNSKKPLLILTHHLPSYKLIIPKYKSGIFAPYQDRFASDLDHLIKDPVKFWLCGHSHCNIEMKINNILCGINAFGYNKQSELKHPNEYLKFIDLY</sequence>
<name>A0A7D3UQ49_9VIRU</name>
<dbReference type="Pfam" id="PF00149">
    <property type="entry name" value="Metallophos"/>
    <property type="match status" value="1"/>
</dbReference>
<protein>
    <submittedName>
        <fullName evidence="2">Metallo-dependent phosphatase</fullName>
    </submittedName>
</protein>
<dbReference type="GO" id="GO:0016787">
    <property type="term" value="F:hydrolase activity"/>
    <property type="evidence" value="ECO:0007669"/>
    <property type="project" value="InterPro"/>
</dbReference>
<dbReference type="PANTHER" id="PTHR37844:SF1">
    <property type="entry name" value="CALCINEURIN-LIKE PHOSPHOESTERASE DOMAIN-CONTAINING PROTEIN"/>
    <property type="match status" value="1"/>
</dbReference>
<feature type="domain" description="Calcineurin-like phosphoesterase" evidence="1">
    <location>
        <begin position="28"/>
        <end position="233"/>
    </location>
</feature>
<evidence type="ECO:0000313" key="3">
    <source>
        <dbReference type="Proteomes" id="UP001162001"/>
    </source>
</evidence>
<accession>A0A7D3UQ49</accession>
<dbReference type="Gene3D" id="3.60.21.10">
    <property type="match status" value="1"/>
</dbReference>
<dbReference type="SUPFAM" id="SSF56300">
    <property type="entry name" value="Metallo-dependent phosphatases"/>
    <property type="match status" value="1"/>
</dbReference>
<evidence type="ECO:0000313" key="2">
    <source>
        <dbReference type="EMBL" id="QKF94308.1"/>
    </source>
</evidence>
<reference evidence="2 3" key="1">
    <citation type="submission" date="2020-04" db="EMBL/GenBank/DDBJ databases">
        <title>Advantages and limits of metagenomic assembly and binning of a giant virus.</title>
        <authorList>
            <person name="Schulz F."/>
            <person name="Andreani J."/>
            <person name="Francis R."/>
            <person name="Boudjemaa H."/>
            <person name="Bou Khalil J.Y."/>
            <person name="Lee J."/>
            <person name="La Scola B."/>
            <person name="Woyke T."/>
        </authorList>
    </citation>
    <scope>NUCLEOTIDE SEQUENCE [LARGE SCALE GENOMIC DNA]</scope>
    <source>
        <strain evidence="2 3">FV1/VV64</strain>
    </source>
</reference>
<evidence type="ECO:0000259" key="1">
    <source>
        <dbReference type="Pfam" id="PF00149"/>
    </source>
</evidence>
<proteinExistence type="predicted"/>
<dbReference type="InterPro" id="IPR029052">
    <property type="entry name" value="Metallo-depent_PP-like"/>
</dbReference>